<comment type="similarity">
    <text evidence="1">Belongs to the HicA mRNA interferase family.</text>
</comment>
<evidence type="ECO:0000256" key="2">
    <source>
        <dbReference type="ARBA" id="ARBA00022649"/>
    </source>
</evidence>
<dbReference type="GO" id="GO:0004519">
    <property type="term" value="F:endonuclease activity"/>
    <property type="evidence" value="ECO:0007669"/>
    <property type="project" value="UniProtKB-KW"/>
</dbReference>
<dbReference type="SUPFAM" id="SSF54786">
    <property type="entry name" value="YcfA/nrd intein domain"/>
    <property type="match status" value="1"/>
</dbReference>
<evidence type="ECO:0000313" key="9">
    <source>
        <dbReference type="Proteomes" id="UP000706151"/>
    </source>
</evidence>
<dbReference type="EMBL" id="JADJOT010000009">
    <property type="protein sequence ID" value="MBK7954806.1"/>
    <property type="molecule type" value="Genomic_DNA"/>
</dbReference>
<evidence type="ECO:0000313" key="8">
    <source>
        <dbReference type="EMBL" id="MBK7954806.1"/>
    </source>
</evidence>
<reference evidence="8 9" key="1">
    <citation type="submission" date="2020-10" db="EMBL/GenBank/DDBJ databases">
        <title>Connecting structure to function with the recovery of over 1000 high-quality activated sludge metagenome-assembled genomes encoding full-length rRNA genes using long-read sequencing.</title>
        <authorList>
            <person name="Singleton C.M."/>
            <person name="Petriglieri F."/>
            <person name="Kristensen J.M."/>
            <person name="Kirkegaard R.H."/>
            <person name="Michaelsen T.Y."/>
            <person name="Andersen M.H."/>
            <person name="Karst S.M."/>
            <person name="Dueholm M.S."/>
            <person name="Nielsen P.H."/>
            <person name="Albertsen M."/>
        </authorList>
    </citation>
    <scope>NUCLEOTIDE SEQUENCE [LARGE SCALE GENOMIC DNA]</scope>
    <source>
        <strain evidence="8">Fred_18-Q3-R57-64_BAT3C.720</strain>
    </source>
</reference>
<gene>
    <name evidence="8" type="ORF">IPK02_13130</name>
</gene>
<dbReference type="Proteomes" id="UP000706151">
    <property type="component" value="Unassembled WGS sequence"/>
</dbReference>
<proteinExistence type="inferred from homology"/>
<dbReference type="GO" id="GO:0003729">
    <property type="term" value="F:mRNA binding"/>
    <property type="evidence" value="ECO:0007669"/>
    <property type="project" value="InterPro"/>
</dbReference>
<dbReference type="InterPro" id="IPR012933">
    <property type="entry name" value="HicA_mRNA_interferase"/>
</dbReference>
<dbReference type="GO" id="GO:0016787">
    <property type="term" value="F:hydrolase activity"/>
    <property type="evidence" value="ECO:0007669"/>
    <property type="project" value="UniProtKB-KW"/>
</dbReference>
<keyword evidence="3" id="KW-0540">Nuclease</keyword>
<protein>
    <submittedName>
        <fullName evidence="8">Type II toxin-antitoxin system HicA family toxin</fullName>
    </submittedName>
</protein>
<sequence>MVRLRVFSGRELCRLLGDHGFEVVRQRGSHAVMQKRTAGTTVTDPVPQSLLLKDPFTPGGLKRADLECGVLHLGRNAGVAEAHGCKSLLPFGAIVQYLFATRQPLQRVGRVGVA</sequence>
<keyword evidence="5" id="KW-0378">Hydrolase</keyword>
<dbReference type="Gene3D" id="3.30.920.30">
    <property type="entry name" value="Hypothetical protein"/>
    <property type="match status" value="1"/>
</dbReference>
<evidence type="ECO:0000256" key="6">
    <source>
        <dbReference type="ARBA" id="ARBA00022884"/>
    </source>
</evidence>
<keyword evidence="4" id="KW-0255">Endonuclease</keyword>
<keyword evidence="2" id="KW-1277">Toxin-antitoxin system</keyword>
<organism evidence="8 9">
    <name type="scientific">Candidatus Accumulibacter affinis</name>
    <dbReference type="NCBI Taxonomy" id="2954384"/>
    <lineage>
        <taxon>Bacteria</taxon>
        <taxon>Pseudomonadati</taxon>
        <taxon>Pseudomonadota</taxon>
        <taxon>Betaproteobacteria</taxon>
        <taxon>Candidatus Accumulibacter</taxon>
    </lineage>
</organism>
<evidence type="ECO:0000256" key="3">
    <source>
        <dbReference type="ARBA" id="ARBA00022722"/>
    </source>
</evidence>
<evidence type="ECO:0000256" key="5">
    <source>
        <dbReference type="ARBA" id="ARBA00022801"/>
    </source>
</evidence>
<dbReference type="InterPro" id="IPR038570">
    <property type="entry name" value="HicA_sf"/>
</dbReference>
<keyword evidence="6" id="KW-0694">RNA-binding</keyword>
<evidence type="ECO:0000256" key="1">
    <source>
        <dbReference type="ARBA" id="ARBA00006620"/>
    </source>
</evidence>
<evidence type="ECO:0000256" key="7">
    <source>
        <dbReference type="ARBA" id="ARBA00023016"/>
    </source>
</evidence>
<dbReference type="Pfam" id="PF07927">
    <property type="entry name" value="HicA_toxin"/>
    <property type="match status" value="1"/>
</dbReference>
<name>A0A935W3X6_9PROT</name>
<evidence type="ECO:0000256" key="4">
    <source>
        <dbReference type="ARBA" id="ARBA00022759"/>
    </source>
</evidence>
<dbReference type="AlphaFoldDB" id="A0A935W3X6"/>
<accession>A0A935W3X6</accession>
<keyword evidence="7" id="KW-0346">Stress response</keyword>
<comment type="caution">
    <text evidence="8">The sequence shown here is derived from an EMBL/GenBank/DDBJ whole genome shotgun (WGS) entry which is preliminary data.</text>
</comment>